<sequence length="81" mass="8819">MGGDFKATEGSRKAIGGEQGTVRHFAAHYVSKGQHMARKTEGRKGQEVLESSCHGAIWSPWCLQLSRSALTCHVLYALSCL</sequence>
<reference evidence="1 2" key="1">
    <citation type="journal article" date="2015" name="Microbiome">
        <title>Genomic resolution of linkages in carbon, nitrogen, and sulfur cycling among widespread estuary sediment bacteria.</title>
        <authorList>
            <person name="Baker B.J."/>
            <person name="Lazar C.S."/>
            <person name="Teske A.P."/>
            <person name="Dick G.J."/>
        </authorList>
    </citation>
    <scope>NUCLEOTIDE SEQUENCE [LARGE SCALE GENOMIC DNA]</scope>
    <source>
        <strain evidence="1">SM23_60</strain>
    </source>
</reference>
<evidence type="ECO:0000313" key="1">
    <source>
        <dbReference type="EMBL" id="KPK70188.1"/>
    </source>
</evidence>
<dbReference type="Proteomes" id="UP000051096">
    <property type="component" value="Unassembled WGS sequence"/>
</dbReference>
<organism evidence="1 2">
    <name type="scientific">candidate division WOR_3 bacterium SM23_60</name>
    <dbReference type="NCBI Taxonomy" id="1703780"/>
    <lineage>
        <taxon>Bacteria</taxon>
        <taxon>Bacteria division WOR-3</taxon>
    </lineage>
</organism>
<name>A0A0S8GEC3_UNCW3</name>
<accession>A0A0S8GEC3</accession>
<gene>
    <name evidence="1" type="ORF">AMJ87_09275</name>
</gene>
<dbReference type="AlphaFoldDB" id="A0A0S8GEC3"/>
<proteinExistence type="predicted"/>
<dbReference type="EMBL" id="LJUO01000099">
    <property type="protein sequence ID" value="KPK70188.1"/>
    <property type="molecule type" value="Genomic_DNA"/>
</dbReference>
<comment type="caution">
    <text evidence="1">The sequence shown here is derived from an EMBL/GenBank/DDBJ whole genome shotgun (WGS) entry which is preliminary data.</text>
</comment>
<evidence type="ECO:0000313" key="2">
    <source>
        <dbReference type="Proteomes" id="UP000051096"/>
    </source>
</evidence>
<protein>
    <submittedName>
        <fullName evidence="1">Uncharacterized protein</fullName>
    </submittedName>
</protein>